<dbReference type="PANTHER" id="PTHR43460:SF1">
    <property type="entry name" value="METHYLTRANSFERASE TYPE 11 DOMAIN-CONTAINING PROTEIN"/>
    <property type="match status" value="1"/>
</dbReference>
<dbReference type="RefSeq" id="WP_077752833.1">
    <property type="nucleotide sequence ID" value="NZ_CP014782.1"/>
</dbReference>
<dbReference type="AlphaFoldDB" id="A0A1S6HQC8"/>
<keyword evidence="2" id="KW-0949">S-adenosyl-L-methionine</keyword>
<evidence type="ECO:0000259" key="4">
    <source>
        <dbReference type="Pfam" id="PF21302"/>
    </source>
</evidence>
<dbReference type="GO" id="GO:0046872">
    <property type="term" value="F:metal ion binding"/>
    <property type="evidence" value="ECO:0007669"/>
    <property type="project" value="UniProtKB-KW"/>
</dbReference>
<protein>
    <submittedName>
        <fullName evidence="5">Putative 23S rRNA m(1)G methyltransferase</fullName>
        <ecNumber evidence="5">2.1.1.187</ecNumber>
    </submittedName>
</protein>
<feature type="binding site" evidence="1">
    <location>
        <position position="7"/>
    </location>
    <ligand>
        <name>Zn(2+)</name>
        <dbReference type="ChEBI" id="CHEBI:29105"/>
    </ligand>
</feature>
<accession>A0A1S6HQC8</accession>
<gene>
    <name evidence="5" type="ORF">Sps_02544</name>
</gene>
<feature type="region of interest" description="Disordered" evidence="3">
    <location>
        <begin position="145"/>
        <end position="169"/>
    </location>
</feature>
<keyword evidence="1" id="KW-0479">Metal-binding</keyword>
<dbReference type="SUPFAM" id="SSF53335">
    <property type="entry name" value="S-adenosyl-L-methionine-dependent methyltransferases"/>
    <property type="match status" value="1"/>
</dbReference>
<dbReference type="GO" id="GO:0052911">
    <property type="term" value="F:23S rRNA (guanine(745)-N(1))-methyltransferase activity"/>
    <property type="evidence" value="ECO:0007669"/>
    <property type="project" value="UniProtKB-EC"/>
</dbReference>
<reference evidence="5 6" key="1">
    <citation type="submission" date="2016-03" db="EMBL/GenBank/DDBJ databases">
        <title>Complete genome sequence of Shewanella psychrophila WP2, a deep sea bacterium isolated from west Pacific sediment.</title>
        <authorList>
            <person name="Xu G."/>
            <person name="Jian H."/>
        </authorList>
    </citation>
    <scope>NUCLEOTIDE SEQUENCE [LARGE SCALE GENOMIC DNA]</scope>
    <source>
        <strain evidence="5 6">WP2</strain>
    </source>
</reference>
<feature type="binding site" evidence="2">
    <location>
        <position position="67"/>
    </location>
    <ligand>
        <name>S-adenosyl-L-methionine</name>
        <dbReference type="ChEBI" id="CHEBI:59789"/>
    </ligand>
</feature>
<evidence type="ECO:0000256" key="3">
    <source>
        <dbReference type="SAM" id="MobiDB-lite"/>
    </source>
</evidence>
<dbReference type="InterPro" id="IPR029063">
    <property type="entry name" value="SAM-dependent_MTases_sf"/>
</dbReference>
<feature type="domain" description="23S rRNA (guanine(745)-N(1))-methyltransferase N-terminal" evidence="4">
    <location>
        <begin position="5"/>
        <end position="38"/>
    </location>
</feature>
<dbReference type="Pfam" id="PF21302">
    <property type="entry name" value="Zn_ribbon_RlmA"/>
    <property type="match status" value="1"/>
</dbReference>
<sequence>MKSIYLCPVCNQPLLIHLESQGLHCSNKHHFDKSDKGYWIFSLAKKPKLDSRQVMRGKRFLLESGVFSPLVERITEMLKPELVHMASEGAIAHLDYDCGEGYYLRAIKSALNEPLKQAELNLVQHGINEAENALFSAAKIDSEVDSDNATGTGSDASSDSGSNPEPAEKSTLIVSSLRTLPFADASFDLVTLIDKQLKGKEPLRVLKQAGYLLQVSPAPRHLWQLKGYIYPDMKEKEVQSTQVSGLELLDTQRVTFKLNADGEQALTLLEMTPYAWRANDKVRKKIASGNFEGLEIDFIVTLSKKV</sequence>
<evidence type="ECO:0000313" key="6">
    <source>
        <dbReference type="Proteomes" id="UP000189545"/>
    </source>
</evidence>
<evidence type="ECO:0000256" key="2">
    <source>
        <dbReference type="PIRSR" id="PIRSR018249-2"/>
    </source>
</evidence>
<dbReference type="InterPro" id="IPR048647">
    <property type="entry name" value="RlmA_N"/>
</dbReference>
<keyword evidence="1" id="KW-0862">Zinc</keyword>
<keyword evidence="6" id="KW-1185">Reference proteome</keyword>
<proteinExistence type="predicted"/>
<dbReference type="EMBL" id="CP014782">
    <property type="protein sequence ID" value="AQS37698.1"/>
    <property type="molecule type" value="Genomic_DNA"/>
</dbReference>
<feature type="binding site" evidence="1">
    <location>
        <position position="10"/>
    </location>
    <ligand>
        <name>Zn(2+)</name>
        <dbReference type="ChEBI" id="CHEBI:29105"/>
    </ligand>
</feature>
<dbReference type="InterPro" id="IPR016718">
    <property type="entry name" value="rRNA_m1G-MeTrfase_A_prd"/>
</dbReference>
<dbReference type="KEGG" id="spsw:Sps_02544"/>
<evidence type="ECO:0000256" key="1">
    <source>
        <dbReference type="PIRSR" id="PIRSR018249-1"/>
    </source>
</evidence>
<name>A0A1S6HQC8_9GAMM</name>
<feature type="binding site" evidence="2">
    <location>
        <position position="221"/>
    </location>
    <ligand>
        <name>S-adenosyl-L-methionine</name>
        <dbReference type="ChEBI" id="CHEBI:59789"/>
    </ligand>
</feature>
<dbReference type="Proteomes" id="UP000189545">
    <property type="component" value="Chromosome"/>
</dbReference>
<dbReference type="Gene3D" id="3.40.50.150">
    <property type="entry name" value="Vaccinia Virus protein VP39"/>
    <property type="match status" value="1"/>
</dbReference>
<dbReference type="PANTHER" id="PTHR43460">
    <property type="entry name" value="METHYLTRANSFERASE"/>
    <property type="match status" value="1"/>
</dbReference>
<organism evidence="5 6">
    <name type="scientific">Shewanella psychrophila</name>
    <dbReference type="NCBI Taxonomy" id="225848"/>
    <lineage>
        <taxon>Bacteria</taxon>
        <taxon>Pseudomonadati</taxon>
        <taxon>Pseudomonadota</taxon>
        <taxon>Gammaproteobacteria</taxon>
        <taxon>Alteromonadales</taxon>
        <taxon>Shewanellaceae</taxon>
        <taxon>Shewanella</taxon>
    </lineage>
</organism>
<dbReference type="STRING" id="225848.Sps_02544"/>
<feature type="binding site" evidence="1">
    <location>
        <position position="29"/>
    </location>
    <ligand>
        <name>Zn(2+)</name>
        <dbReference type="ChEBI" id="CHEBI:29105"/>
    </ligand>
</feature>
<dbReference type="OrthoDB" id="108476at2"/>
<dbReference type="PIRSF" id="PIRSF018249">
    <property type="entry name" value="MyrA_prd"/>
    <property type="match status" value="1"/>
</dbReference>
<dbReference type="EC" id="2.1.1.187" evidence="5"/>
<dbReference type="InterPro" id="IPR052939">
    <property type="entry name" value="23S_rRNA_MeTrnsfrase_RlmA"/>
</dbReference>
<keyword evidence="5" id="KW-0489">Methyltransferase</keyword>
<keyword evidence="5" id="KW-0808">Transferase</keyword>
<feature type="compositionally biased region" description="Low complexity" evidence="3">
    <location>
        <begin position="149"/>
        <end position="162"/>
    </location>
</feature>
<feature type="binding site" evidence="2">
    <location>
        <begin position="100"/>
        <end position="101"/>
    </location>
    <ligand>
        <name>S-adenosyl-L-methionine</name>
        <dbReference type="ChEBI" id="CHEBI:59789"/>
    </ligand>
</feature>
<evidence type="ECO:0000313" key="5">
    <source>
        <dbReference type="EMBL" id="AQS37698.1"/>
    </source>
</evidence>
<feature type="binding site" evidence="1">
    <location>
        <position position="25"/>
    </location>
    <ligand>
        <name>Zn(2+)</name>
        <dbReference type="ChEBI" id="CHEBI:29105"/>
    </ligand>
</feature>